<organism evidence="2 3">
    <name type="scientific">Durusdinium trenchii</name>
    <dbReference type="NCBI Taxonomy" id="1381693"/>
    <lineage>
        <taxon>Eukaryota</taxon>
        <taxon>Sar</taxon>
        <taxon>Alveolata</taxon>
        <taxon>Dinophyceae</taxon>
        <taxon>Suessiales</taxon>
        <taxon>Symbiodiniaceae</taxon>
        <taxon>Durusdinium</taxon>
    </lineage>
</organism>
<gene>
    <name evidence="2" type="ORF">CCMP2556_LOCUS48993</name>
</gene>
<evidence type="ECO:0000313" key="3">
    <source>
        <dbReference type="Proteomes" id="UP001642484"/>
    </source>
</evidence>
<evidence type="ECO:0000313" key="2">
    <source>
        <dbReference type="EMBL" id="CAK9104503.1"/>
    </source>
</evidence>
<comment type="caution">
    <text evidence="2">The sequence shown here is derived from an EMBL/GenBank/DDBJ whole genome shotgun (WGS) entry which is preliminary data.</text>
</comment>
<keyword evidence="3" id="KW-1185">Reference proteome</keyword>
<accession>A0ABP0RVX2</accession>
<feature type="region of interest" description="Disordered" evidence="1">
    <location>
        <begin position="1"/>
        <end position="25"/>
    </location>
</feature>
<feature type="compositionally biased region" description="Basic and acidic residues" evidence="1">
    <location>
        <begin position="715"/>
        <end position="724"/>
    </location>
</feature>
<dbReference type="EMBL" id="CAXAMN010026620">
    <property type="protein sequence ID" value="CAK9104503.1"/>
    <property type="molecule type" value="Genomic_DNA"/>
</dbReference>
<feature type="compositionally biased region" description="Acidic residues" evidence="1">
    <location>
        <begin position="696"/>
        <end position="709"/>
    </location>
</feature>
<reference evidence="2 3" key="1">
    <citation type="submission" date="2024-02" db="EMBL/GenBank/DDBJ databases">
        <authorList>
            <person name="Chen Y."/>
            <person name="Shah S."/>
            <person name="Dougan E. K."/>
            <person name="Thang M."/>
            <person name="Chan C."/>
        </authorList>
    </citation>
    <scope>NUCLEOTIDE SEQUENCE [LARGE SCALE GENOMIC DNA]</scope>
</reference>
<protein>
    <submittedName>
        <fullName evidence="2">Uncharacterized protein</fullName>
    </submittedName>
</protein>
<evidence type="ECO:0000256" key="1">
    <source>
        <dbReference type="SAM" id="MobiDB-lite"/>
    </source>
</evidence>
<proteinExistence type="predicted"/>
<name>A0ABP0RVX2_9DINO</name>
<sequence length="724" mass="79127">MPAASKRPAAIVHDPTQVKKKPAAMPSVNETLHKLKSATASPQDEDDDIEAGAMVLAKRDKGKGENFARMRAAGQIPQHFLHRNDETAKSSPSPRDFRTNVINQLFNKSDSGVFTMNTGAKLFTEAYKVYQQKYARDEQEPMSRSVFNNALADGDVVEFEGNDGSKYYKHRKMLVGTERGSPFEHGGKDQVKTGAKEFGALKDLMASLDWTFDHTEKDIKDSLAYIRSFPSNPIDGFSIVPIRASCFVELSPVYSERMPDQAKRELSGELSEASVAVIAGLSKSPTYACRRIFMSAIALLIDSVKAVASSVRVIADTLETAVNRASAVPFAALSEEEIQEWDLELLQDEASSSTRTRTMTSMTLGPLGPLGEIKSLDQGIAAVYVMRLDFTTGGGETGSPEAFIFPVLKRKNGILRVVPLDFIPDESLDGGNFSAMEDLIGPSSSDRGDGWDRACPGLRDSVGGFLQSQSRSQAQVTDILAQQSLALTNLVAHLASQDGYPDFGTSTSSSLSMRGTVKREKLMNDLASRKGDFFLKVNQNAFRRLRPTEAVPTSLHAFLKKGVFTKYLDRQGGYVGHRDQGLIMWLLAFVADQMMAEDYVGAPEHLALAMVAIEQAVQDGMKWDVAWLLSLQEDPPPSLGLFASRPTSTNPRLRAFAPLCPQEWATGDVKEVDLISSRRQESLHPKGQGNQQGPPNEEDGGQGCLEEEASIPKEAQARAEETTS</sequence>
<dbReference type="Proteomes" id="UP001642484">
    <property type="component" value="Unassembled WGS sequence"/>
</dbReference>
<feature type="region of interest" description="Disordered" evidence="1">
    <location>
        <begin position="676"/>
        <end position="724"/>
    </location>
</feature>